<feature type="coiled-coil region" evidence="4">
    <location>
        <begin position="24"/>
        <end position="51"/>
    </location>
</feature>
<dbReference type="PROSITE" id="PS50119">
    <property type="entry name" value="ZF_BBOX"/>
    <property type="match status" value="1"/>
</dbReference>
<keyword evidence="1 3" id="KW-0863">Zinc-finger</keyword>
<organism evidence="6 7">
    <name type="scientific">Cyclopterus lumpus</name>
    <name type="common">Lumpsucker</name>
    <dbReference type="NCBI Taxonomy" id="8103"/>
    <lineage>
        <taxon>Eukaryota</taxon>
        <taxon>Metazoa</taxon>
        <taxon>Chordata</taxon>
        <taxon>Craniata</taxon>
        <taxon>Vertebrata</taxon>
        <taxon>Euteleostomi</taxon>
        <taxon>Actinopterygii</taxon>
        <taxon>Neopterygii</taxon>
        <taxon>Teleostei</taxon>
        <taxon>Neoteleostei</taxon>
        <taxon>Acanthomorphata</taxon>
        <taxon>Eupercaria</taxon>
        <taxon>Perciformes</taxon>
        <taxon>Cottioidei</taxon>
        <taxon>Cottales</taxon>
        <taxon>Cyclopteridae</taxon>
        <taxon>Cyclopterus</taxon>
    </lineage>
</organism>
<dbReference type="AlphaFoldDB" id="A0A8C2ZMB9"/>
<dbReference type="Ensembl" id="ENSCLMT00005030506.1">
    <property type="protein sequence ID" value="ENSCLMP00005029181.1"/>
    <property type="gene ID" value="ENSCLMG00005014260.1"/>
</dbReference>
<dbReference type="InterPro" id="IPR037688">
    <property type="entry name" value="ZBBX"/>
</dbReference>
<reference evidence="6" key="1">
    <citation type="submission" date="2025-08" db="UniProtKB">
        <authorList>
            <consortium name="Ensembl"/>
        </authorList>
    </citation>
    <scope>IDENTIFICATION</scope>
</reference>
<dbReference type="GO" id="GO:0008270">
    <property type="term" value="F:zinc ion binding"/>
    <property type="evidence" value="ECO:0007669"/>
    <property type="project" value="UniProtKB-KW"/>
</dbReference>
<sequence length="240" mass="27164">MNLNDFVVLPNNKAKSVKLNARNLQELQMETVTLAQESNEMEEKLQQLKESMNPIVSTTVYLLCLAPPQPPPLPPPPRDRRKNRLRGTRCGQCEIKTAGVVCAECTEDYCIGCFNKFHQKGALKLHRMIPIQVSMVPRACSPPPLCDGDEKSIHIQLGYGFSFTSLVSHSVFIVFEGHLYVHYRCFIELLHVRFSASCFLLAVLLLPQDVCGSSSFLSYDCFLGRSYFHLGLLTKRWNIL</sequence>
<keyword evidence="1 3" id="KW-0479">Metal-binding</keyword>
<dbReference type="Gene3D" id="4.10.640.40">
    <property type="entry name" value="Cytoplasmic polyadenylation element-binding protein, ZZ domain"/>
    <property type="match status" value="1"/>
</dbReference>
<evidence type="ECO:0000256" key="4">
    <source>
        <dbReference type="SAM" id="Coils"/>
    </source>
</evidence>
<evidence type="ECO:0000256" key="2">
    <source>
        <dbReference type="ARBA" id="ARBA00022833"/>
    </source>
</evidence>
<accession>A0A8C2ZMB9</accession>
<dbReference type="GeneTree" id="ENSGT00960000186767"/>
<keyword evidence="7" id="KW-1185">Reference proteome</keyword>
<evidence type="ECO:0000256" key="3">
    <source>
        <dbReference type="PROSITE-ProRule" id="PRU00024"/>
    </source>
</evidence>
<dbReference type="PANTHER" id="PTHR28634:SF1">
    <property type="entry name" value="ZINC FINGER B-BOX DOMAIN-CONTAINING PROTEIN 1"/>
    <property type="match status" value="1"/>
</dbReference>
<evidence type="ECO:0000256" key="1">
    <source>
        <dbReference type="ARBA" id="ARBA00022771"/>
    </source>
</evidence>
<protein>
    <recommendedName>
        <fullName evidence="5">B box-type domain-containing protein</fullName>
    </recommendedName>
</protein>
<dbReference type="PANTHER" id="PTHR28634">
    <property type="entry name" value="ZINC FINGER B-BOX DOMAIN-CONTAINING PROTEIN 1"/>
    <property type="match status" value="1"/>
</dbReference>
<keyword evidence="2" id="KW-0862">Zinc</keyword>
<dbReference type="InterPro" id="IPR038446">
    <property type="entry name" value="CEBP_ZZ_sf"/>
</dbReference>
<reference evidence="6" key="2">
    <citation type="submission" date="2025-09" db="UniProtKB">
        <authorList>
            <consortium name="Ensembl"/>
        </authorList>
    </citation>
    <scope>IDENTIFICATION</scope>
</reference>
<dbReference type="Proteomes" id="UP000694565">
    <property type="component" value="Unplaced"/>
</dbReference>
<evidence type="ECO:0000259" key="5">
    <source>
        <dbReference type="PROSITE" id="PS50119"/>
    </source>
</evidence>
<dbReference type="InterPro" id="IPR000315">
    <property type="entry name" value="Znf_B-box"/>
</dbReference>
<evidence type="ECO:0000313" key="6">
    <source>
        <dbReference type="Ensembl" id="ENSCLMP00005029181.1"/>
    </source>
</evidence>
<keyword evidence="4" id="KW-0175">Coiled coil</keyword>
<name>A0A8C2ZMB9_CYCLU</name>
<dbReference type="Pfam" id="PF22586">
    <property type="entry name" value="ANCHR-like_BBOX"/>
    <property type="match status" value="1"/>
</dbReference>
<proteinExistence type="predicted"/>
<evidence type="ECO:0000313" key="7">
    <source>
        <dbReference type="Proteomes" id="UP000694565"/>
    </source>
</evidence>
<feature type="domain" description="B box-type" evidence="5">
    <location>
        <begin position="85"/>
        <end position="131"/>
    </location>
</feature>